<gene>
    <name evidence="2" type="ORF">ACFQT0_26690</name>
    <name evidence="3" type="ORF">ACFQT0_27600</name>
</gene>
<organism evidence="2 4">
    <name type="scientific">Hymenobacter humi</name>
    <dbReference type="NCBI Taxonomy" id="1411620"/>
    <lineage>
        <taxon>Bacteria</taxon>
        <taxon>Pseudomonadati</taxon>
        <taxon>Bacteroidota</taxon>
        <taxon>Cytophagia</taxon>
        <taxon>Cytophagales</taxon>
        <taxon>Hymenobacteraceae</taxon>
        <taxon>Hymenobacter</taxon>
    </lineage>
</organism>
<protein>
    <submittedName>
        <fullName evidence="2">Cadmium resistance transporter</fullName>
    </submittedName>
</protein>
<dbReference type="EMBL" id="JBHTEK010000003">
    <property type="protein sequence ID" value="MFC7670726.1"/>
    <property type="molecule type" value="Genomic_DNA"/>
</dbReference>
<proteinExistence type="predicted"/>
<keyword evidence="1" id="KW-0812">Transmembrane</keyword>
<reference evidence="2" key="1">
    <citation type="journal article" date="2014" name="Int. J. Syst. Evol. Microbiol.">
        <title>Complete genome of a new Firmicutes species belonging to the dominant human colonic microbiota ('Ruminococcus bicirculans') reveals two chromosomes and a selective capacity to utilize plant glucans.</title>
        <authorList>
            <consortium name="NISC Comparative Sequencing Program"/>
            <person name="Wegmann U."/>
            <person name="Louis P."/>
            <person name="Goesmann A."/>
            <person name="Henrissat B."/>
            <person name="Duncan S.H."/>
            <person name="Flint H.J."/>
        </authorList>
    </citation>
    <scope>NUCLEOTIDE SEQUENCE</scope>
    <source>
        <strain evidence="2">JCM 19635</strain>
    </source>
</reference>
<dbReference type="Pfam" id="PF03596">
    <property type="entry name" value="Cad"/>
    <property type="match status" value="1"/>
</dbReference>
<evidence type="ECO:0000313" key="3">
    <source>
        <dbReference type="EMBL" id="MFC7670726.1"/>
    </source>
</evidence>
<evidence type="ECO:0000313" key="2">
    <source>
        <dbReference type="EMBL" id="MFC7670564.1"/>
    </source>
</evidence>
<dbReference type="InterPro" id="IPR004676">
    <property type="entry name" value="Cd-R_transporter"/>
</dbReference>
<accession>A0ABW2UCE6</accession>
<dbReference type="Proteomes" id="UP001596513">
    <property type="component" value="Unassembled WGS sequence"/>
</dbReference>
<keyword evidence="4" id="KW-1185">Reference proteome</keyword>
<feature type="transmembrane region" description="Helical" evidence="1">
    <location>
        <begin position="65"/>
        <end position="87"/>
    </location>
</feature>
<name>A0ABW2UCE6_9BACT</name>
<sequence>MGLVPIFIGLRGAWRLRDPSAAEASPQPVSAGSTVLQVAAITIANGADNVSVYVPLFATLPAMVVGLYCGVFAAMVGVWCLVSYYLVQHPGLSRVLTRYGHLILPYFLMALGCWILFETKAYKLVLP</sequence>
<dbReference type="EMBL" id="JBHTEK010000003">
    <property type="protein sequence ID" value="MFC7670564.1"/>
    <property type="molecule type" value="Genomic_DNA"/>
</dbReference>
<comment type="caution">
    <text evidence="2">The sequence shown here is derived from an EMBL/GenBank/DDBJ whole genome shotgun (WGS) entry which is preliminary data.</text>
</comment>
<keyword evidence="1" id="KW-0472">Membrane</keyword>
<feature type="transmembrane region" description="Helical" evidence="1">
    <location>
        <begin position="99"/>
        <end position="117"/>
    </location>
</feature>
<reference evidence="4" key="2">
    <citation type="journal article" date="2019" name="Int. J. Syst. Evol. Microbiol.">
        <title>The Global Catalogue of Microorganisms (GCM) 10K type strain sequencing project: providing services to taxonomists for standard genome sequencing and annotation.</title>
        <authorList>
            <consortium name="The Broad Institute Genomics Platform"/>
            <consortium name="The Broad Institute Genome Sequencing Center for Infectious Disease"/>
            <person name="Wu L."/>
            <person name="Ma J."/>
        </authorList>
    </citation>
    <scope>NUCLEOTIDE SEQUENCE [LARGE SCALE GENOMIC DNA]</scope>
    <source>
        <strain evidence="4">JCM 19635</strain>
    </source>
</reference>
<keyword evidence="1" id="KW-1133">Transmembrane helix</keyword>
<evidence type="ECO:0000313" key="4">
    <source>
        <dbReference type="Proteomes" id="UP001596513"/>
    </source>
</evidence>
<reference evidence="2" key="3">
    <citation type="submission" date="2024-09" db="EMBL/GenBank/DDBJ databases">
        <authorList>
            <person name="Sun Q."/>
            <person name="Mori K."/>
        </authorList>
    </citation>
    <scope>NUCLEOTIDE SEQUENCE</scope>
    <source>
        <strain evidence="2">JCM 19635</strain>
    </source>
</reference>
<evidence type="ECO:0000256" key="1">
    <source>
        <dbReference type="SAM" id="Phobius"/>
    </source>
</evidence>
<dbReference type="RefSeq" id="WP_380206429.1">
    <property type="nucleotide sequence ID" value="NZ_JBHTEK010000003.1"/>
</dbReference>